<name>A0A517SSK0_9BACT</name>
<dbReference type="InterPro" id="IPR024607">
    <property type="entry name" value="Sulfatase_CS"/>
</dbReference>
<proteinExistence type="inferred from homology"/>
<dbReference type="GO" id="GO:0046872">
    <property type="term" value="F:metal ion binding"/>
    <property type="evidence" value="ECO:0007669"/>
    <property type="project" value="UniProtKB-KW"/>
</dbReference>
<dbReference type="Pfam" id="PF00884">
    <property type="entry name" value="Sulfatase"/>
    <property type="match status" value="1"/>
</dbReference>
<dbReference type="PANTHER" id="PTHR42693">
    <property type="entry name" value="ARYLSULFATASE FAMILY MEMBER"/>
    <property type="match status" value="1"/>
</dbReference>
<evidence type="ECO:0000259" key="5">
    <source>
        <dbReference type="Pfam" id="PF00884"/>
    </source>
</evidence>
<keyword evidence="7" id="KW-1185">Reference proteome</keyword>
<keyword evidence="4" id="KW-0106">Calcium</keyword>
<dbReference type="SUPFAM" id="SSF53649">
    <property type="entry name" value="Alkaline phosphatase-like"/>
    <property type="match status" value="1"/>
</dbReference>
<gene>
    <name evidence="6" type="primary">atsA_20</name>
    <name evidence="6" type="ORF">SV7mr_16060</name>
</gene>
<dbReference type="EMBL" id="CP036272">
    <property type="protein sequence ID" value="QDT59100.1"/>
    <property type="molecule type" value="Genomic_DNA"/>
</dbReference>
<organism evidence="6 7">
    <name type="scientific">Stieleria bergensis</name>
    <dbReference type="NCBI Taxonomy" id="2528025"/>
    <lineage>
        <taxon>Bacteria</taxon>
        <taxon>Pseudomonadati</taxon>
        <taxon>Planctomycetota</taxon>
        <taxon>Planctomycetia</taxon>
        <taxon>Pirellulales</taxon>
        <taxon>Pirellulaceae</taxon>
        <taxon>Stieleria</taxon>
    </lineage>
</organism>
<sequence length="530" mass="59021">MSFSNVWTVPRFAVAWVVLAILAADVGSAENIAPSSIAPSNIAKPNVLMILADDLGHGDVACYNDQSKVKTPNLDRMAREGMRFIDAHSPCTVCTPTRYSLMTGQMAFRVPRGGTVFTGAGGPSLIADSRLTVAEMMRDHGYATSCIGKWHIGMSFFDSDGKPLHRGGLEPVKRIDYSRRIVGGPLDHGFDHFFGTVCCPTTDWLYAYIDGDRIPNPPTQQLDRTNLPKHPYANDNRPGMVADDFDVQEVDERFLQASKSWIDGHMKDSPEQPFFLVHCTQAVHLPSFPGKRFRGTTKAGPHGDFIAQMDQTVGDLLNHLKAHEIDDETLVIFSSDNGPEVDSIYYMRHDYQHDGARPWRGIKRDNWEGGHRVPLLVRWPGMIPAGSTSDQLVSLTDVMATLADIVDHQLPEQSAEDSFSWLPIFQQTATEPIRPYLLMQGFGGDRYLAIRQGDWKYLAHKGSGGNRYPGHRLLKEYFLEDTQPDAPGQLYNLKNDPGETENLAVSHAEMAGKLSRLLEQTKQTGRSRGR</sequence>
<evidence type="ECO:0000256" key="3">
    <source>
        <dbReference type="ARBA" id="ARBA00022801"/>
    </source>
</evidence>
<dbReference type="InterPro" id="IPR017850">
    <property type="entry name" value="Alkaline_phosphatase_core_sf"/>
</dbReference>
<evidence type="ECO:0000256" key="2">
    <source>
        <dbReference type="ARBA" id="ARBA00022723"/>
    </source>
</evidence>
<dbReference type="GO" id="GO:0004065">
    <property type="term" value="F:arylsulfatase activity"/>
    <property type="evidence" value="ECO:0007669"/>
    <property type="project" value="UniProtKB-EC"/>
</dbReference>
<evidence type="ECO:0000313" key="6">
    <source>
        <dbReference type="EMBL" id="QDT59100.1"/>
    </source>
</evidence>
<dbReference type="Gene3D" id="3.30.1120.10">
    <property type="match status" value="1"/>
</dbReference>
<evidence type="ECO:0000313" key="7">
    <source>
        <dbReference type="Proteomes" id="UP000315003"/>
    </source>
</evidence>
<accession>A0A517SSK0</accession>
<dbReference type="Gene3D" id="3.40.720.10">
    <property type="entry name" value="Alkaline Phosphatase, subunit A"/>
    <property type="match status" value="1"/>
</dbReference>
<dbReference type="RefSeq" id="WP_419188228.1">
    <property type="nucleotide sequence ID" value="NZ_CP036272.1"/>
</dbReference>
<dbReference type="InterPro" id="IPR050738">
    <property type="entry name" value="Sulfatase"/>
</dbReference>
<dbReference type="PANTHER" id="PTHR42693:SF53">
    <property type="entry name" value="ENDO-4-O-SULFATASE"/>
    <property type="match status" value="1"/>
</dbReference>
<reference evidence="6 7" key="1">
    <citation type="submission" date="2019-02" db="EMBL/GenBank/DDBJ databases">
        <title>Deep-cultivation of Planctomycetes and their phenomic and genomic characterization uncovers novel biology.</title>
        <authorList>
            <person name="Wiegand S."/>
            <person name="Jogler M."/>
            <person name="Boedeker C."/>
            <person name="Pinto D."/>
            <person name="Vollmers J."/>
            <person name="Rivas-Marin E."/>
            <person name="Kohn T."/>
            <person name="Peeters S.H."/>
            <person name="Heuer A."/>
            <person name="Rast P."/>
            <person name="Oberbeckmann S."/>
            <person name="Bunk B."/>
            <person name="Jeske O."/>
            <person name="Meyerdierks A."/>
            <person name="Storesund J.E."/>
            <person name="Kallscheuer N."/>
            <person name="Luecker S."/>
            <person name="Lage O.M."/>
            <person name="Pohl T."/>
            <person name="Merkel B.J."/>
            <person name="Hornburger P."/>
            <person name="Mueller R.-W."/>
            <person name="Bruemmer F."/>
            <person name="Labrenz M."/>
            <person name="Spormann A.M."/>
            <person name="Op den Camp H."/>
            <person name="Overmann J."/>
            <person name="Amann R."/>
            <person name="Jetten M.S.M."/>
            <person name="Mascher T."/>
            <person name="Medema M.H."/>
            <person name="Devos D.P."/>
            <person name="Kaster A.-K."/>
            <person name="Ovreas L."/>
            <person name="Rohde M."/>
            <person name="Galperin M.Y."/>
            <person name="Jogler C."/>
        </authorList>
    </citation>
    <scope>NUCLEOTIDE SEQUENCE [LARGE SCALE GENOMIC DNA]</scope>
    <source>
        <strain evidence="6 7">SV_7m_r</strain>
    </source>
</reference>
<protein>
    <submittedName>
        <fullName evidence="6">Arylsulfatase</fullName>
        <ecNumber evidence="6">3.1.6.1</ecNumber>
    </submittedName>
</protein>
<feature type="domain" description="Sulfatase N-terminal" evidence="5">
    <location>
        <begin position="45"/>
        <end position="406"/>
    </location>
</feature>
<keyword evidence="2" id="KW-0479">Metal-binding</keyword>
<comment type="similarity">
    <text evidence="1">Belongs to the sulfatase family.</text>
</comment>
<dbReference type="AlphaFoldDB" id="A0A517SSK0"/>
<keyword evidence="3 6" id="KW-0378">Hydrolase</keyword>
<evidence type="ECO:0000256" key="4">
    <source>
        <dbReference type="ARBA" id="ARBA00022837"/>
    </source>
</evidence>
<evidence type="ECO:0000256" key="1">
    <source>
        <dbReference type="ARBA" id="ARBA00008779"/>
    </source>
</evidence>
<dbReference type="EC" id="3.1.6.1" evidence="6"/>
<dbReference type="InterPro" id="IPR000917">
    <property type="entry name" value="Sulfatase_N"/>
</dbReference>
<dbReference type="Proteomes" id="UP000315003">
    <property type="component" value="Chromosome"/>
</dbReference>
<dbReference type="CDD" id="cd16143">
    <property type="entry name" value="ARS_like"/>
    <property type="match status" value="1"/>
</dbReference>
<dbReference type="PROSITE" id="PS00149">
    <property type="entry name" value="SULFATASE_2"/>
    <property type="match status" value="1"/>
</dbReference>